<gene>
    <name evidence="2" type="ORF">AWC38_SpisGene11667</name>
</gene>
<evidence type="ECO:0000313" key="3">
    <source>
        <dbReference type="Proteomes" id="UP000225706"/>
    </source>
</evidence>
<keyword evidence="3" id="KW-1185">Reference proteome</keyword>
<dbReference type="AlphaFoldDB" id="A0A2B4S5F2"/>
<organism evidence="2 3">
    <name type="scientific">Stylophora pistillata</name>
    <name type="common">Smooth cauliflower coral</name>
    <dbReference type="NCBI Taxonomy" id="50429"/>
    <lineage>
        <taxon>Eukaryota</taxon>
        <taxon>Metazoa</taxon>
        <taxon>Cnidaria</taxon>
        <taxon>Anthozoa</taxon>
        <taxon>Hexacorallia</taxon>
        <taxon>Scleractinia</taxon>
        <taxon>Astrocoeniina</taxon>
        <taxon>Pocilloporidae</taxon>
        <taxon>Stylophora</taxon>
    </lineage>
</organism>
<comment type="caution">
    <text evidence="2">The sequence shown here is derived from an EMBL/GenBank/DDBJ whole genome shotgun (WGS) entry which is preliminary data.</text>
</comment>
<evidence type="ECO:0000313" key="2">
    <source>
        <dbReference type="EMBL" id="PFX23752.1"/>
    </source>
</evidence>
<proteinExistence type="predicted"/>
<accession>A0A2B4S5F2</accession>
<dbReference type="Proteomes" id="UP000225706">
    <property type="component" value="Unassembled WGS sequence"/>
</dbReference>
<dbReference type="EMBL" id="LSMT01000197">
    <property type="protein sequence ID" value="PFX23752.1"/>
    <property type="molecule type" value="Genomic_DNA"/>
</dbReference>
<feature type="compositionally biased region" description="Basic and acidic residues" evidence="1">
    <location>
        <begin position="117"/>
        <end position="128"/>
    </location>
</feature>
<feature type="region of interest" description="Disordered" evidence="1">
    <location>
        <begin position="117"/>
        <end position="137"/>
    </location>
</feature>
<name>A0A2B4S5F2_STYPI</name>
<reference evidence="3" key="1">
    <citation type="journal article" date="2017" name="bioRxiv">
        <title>Comparative analysis of the genomes of Stylophora pistillata and Acropora digitifera provides evidence for extensive differences between species of corals.</title>
        <authorList>
            <person name="Voolstra C.R."/>
            <person name="Li Y."/>
            <person name="Liew Y.J."/>
            <person name="Baumgarten S."/>
            <person name="Zoccola D."/>
            <person name="Flot J.-F."/>
            <person name="Tambutte S."/>
            <person name="Allemand D."/>
            <person name="Aranda M."/>
        </authorList>
    </citation>
    <scope>NUCLEOTIDE SEQUENCE [LARGE SCALE GENOMIC DNA]</scope>
</reference>
<sequence length="137" mass="15678">MVRYSCVREKKPTECAEPSEYEKANNGRLVQCYACASRARDGGVLDMHKVIGRLPRPKAGFSPANLKYMEPFYPLDKQLGYDKRTGEVAKWHVKPCNKVDEIAAKHDTCYEMENNNGDRDRKMVKSLDEITYGETPK</sequence>
<evidence type="ECO:0000256" key="1">
    <source>
        <dbReference type="SAM" id="MobiDB-lite"/>
    </source>
</evidence>
<protein>
    <submittedName>
        <fullName evidence="2">Uncharacterized protein</fullName>
    </submittedName>
</protein>